<dbReference type="PANTHER" id="PTHR37814:SF1">
    <property type="entry name" value="MEMBRANE PROTEIN"/>
    <property type="match status" value="1"/>
</dbReference>
<feature type="transmembrane region" description="Helical" evidence="1">
    <location>
        <begin position="297"/>
        <end position="314"/>
    </location>
</feature>
<feature type="transmembrane region" description="Helical" evidence="1">
    <location>
        <begin position="264"/>
        <end position="285"/>
    </location>
</feature>
<feature type="transmembrane region" description="Helical" evidence="1">
    <location>
        <begin position="215"/>
        <end position="238"/>
    </location>
</feature>
<feature type="transmembrane region" description="Helical" evidence="1">
    <location>
        <begin position="85"/>
        <end position="109"/>
    </location>
</feature>
<feature type="transmembrane region" description="Helical" evidence="1">
    <location>
        <begin position="146"/>
        <end position="165"/>
    </location>
</feature>
<organism evidence="2 3">
    <name type="scientific">Mogibacterium timidum</name>
    <dbReference type="NCBI Taxonomy" id="35519"/>
    <lineage>
        <taxon>Bacteria</taxon>
        <taxon>Bacillati</taxon>
        <taxon>Bacillota</taxon>
        <taxon>Clostridia</taxon>
        <taxon>Peptostreptococcales</taxon>
        <taxon>Anaerovoracaceae</taxon>
        <taxon>Mogibacterium</taxon>
    </lineage>
</organism>
<reference evidence="2 3" key="1">
    <citation type="submission" date="2020-06" db="EMBL/GenBank/DDBJ databases">
        <title>Mogibacterium timidum strain W9173 genomic sequence.</title>
        <authorList>
            <person name="Wade W.G."/>
            <person name="Johnston C.D."/>
            <person name="Chen T."/>
            <person name="Dewhirst F.E."/>
        </authorList>
    </citation>
    <scope>NUCLEOTIDE SEQUENCE [LARGE SCALE GENOMIC DNA]</scope>
    <source>
        <strain evidence="2 3">W9173</strain>
    </source>
</reference>
<keyword evidence="3" id="KW-1185">Reference proteome</keyword>
<feature type="transmembrane region" description="Helical" evidence="1">
    <location>
        <begin position="185"/>
        <end position="203"/>
    </location>
</feature>
<evidence type="ECO:0000313" key="2">
    <source>
        <dbReference type="EMBL" id="NWO23921.1"/>
    </source>
</evidence>
<dbReference type="InterPro" id="IPR038728">
    <property type="entry name" value="YkvI-like"/>
</dbReference>
<accession>A0A7Y8VSP2</accession>
<comment type="caution">
    <text evidence="2">The sequence shown here is derived from an EMBL/GenBank/DDBJ whole genome shotgun (WGS) entry which is preliminary data.</text>
</comment>
<evidence type="ECO:0000256" key="1">
    <source>
        <dbReference type="SAM" id="Phobius"/>
    </source>
</evidence>
<dbReference type="AlphaFoldDB" id="A0A7Y8VSP2"/>
<sequence>MNKRLNFIGVATMYVGVIMGAGFASGRECWQFFGIFGSKGYIGIILNGIGFLLIAAMLNYVAISKNTIMLGELISPFKSVRLSKAIGVILAFIYYTMLIAMSSAGGALVNQVFGIPQWIGGGIITVLTLLTVLGDFSRVSEVFKRFVPMLFAICILAIILVLSVHTDAPAGKSFKPGGISPNWQLSALLFLSYNSLGMIAMAGSSAVNAKNSKHAYLGAALGLAFLTGLTLMLLTVLLKGPEYSSTLGLPMVGWASLVNRKFGYIYAVALMGAIYQTSCSTYYGFSTTIKKGKYKKYVLIVGAVIGFVLGLTDFKDIVGVLYPAQGYIGWLILLLISLNFFNELINNTRIVNNELK</sequence>
<dbReference type="Proteomes" id="UP000526307">
    <property type="component" value="Unassembled WGS sequence"/>
</dbReference>
<feature type="transmembrane region" description="Helical" evidence="1">
    <location>
        <begin position="320"/>
        <end position="341"/>
    </location>
</feature>
<protein>
    <submittedName>
        <fullName evidence="2">Alanine:cation symporter family protein</fullName>
    </submittedName>
</protein>
<name>A0A7Y8VSP2_9FIRM</name>
<keyword evidence="1" id="KW-1133">Transmembrane helix</keyword>
<feature type="transmembrane region" description="Helical" evidence="1">
    <location>
        <begin position="115"/>
        <end position="134"/>
    </location>
</feature>
<keyword evidence="1" id="KW-0812">Transmembrane</keyword>
<keyword evidence="1" id="KW-0472">Membrane</keyword>
<dbReference type="PANTHER" id="PTHR37814">
    <property type="entry name" value="CONSERVED MEMBRANE PROTEIN"/>
    <property type="match status" value="1"/>
</dbReference>
<gene>
    <name evidence="2" type="ORF">HW270_07630</name>
</gene>
<proteinExistence type="predicted"/>
<evidence type="ECO:0000313" key="3">
    <source>
        <dbReference type="Proteomes" id="UP000526307"/>
    </source>
</evidence>
<dbReference type="RefSeq" id="WP_009644816.1">
    <property type="nucleotide sequence ID" value="NZ_CAUUGE010000012.1"/>
</dbReference>
<dbReference type="EMBL" id="JABXYR010000002">
    <property type="protein sequence ID" value="NWO23921.1"/>
    <property type="molecule type" value="Genomic_DNA"/>
</dbReference>
<feature type="transmembrane region" description="Helical" evidence="1">
    <location>
        <begin position="42"/>
        <end position="64"/>
    </location>
</feature>